<feature type="region of interest" description="Disordered" evidence="1">
    <location>
        <begin position="1"/>
        <end position="28"/>
    </location>
</feature>
<reference evidence="2 3" key="1">
    <citation type="submission" date="2022-10" db="EMBL/GenBank/DDBJ databases">
        <title>The complete genomes of actinobacterial strains from the NBC collection.</title>
        <authorList>
            <person name="Joergensen T.S."/>
            <person name="Alvarez Arevalo M."/>
            <person name="Sterndorff E.B."/>
            <person name="Faurdal D."/>
            <person name="Vuksanovic O."/>
            <person name="Mourched A.-S."/>
            <person name="Charusanti P."/>
            <person name="Shaw S."/>
            <person name="Blin K."/>
            <person name="Weber T."/>
        </authorList>
    </citation>
    <scope>NUCLEOTIDE SEQUENCE [LARGE SCALE GENOMIC DNA]</scope>
    <source>
        <strain evidence="2 3">NBC 01769</strain>
    </source>
</reference>
<proteinExistence type="predicted"/>
<dbReference type="RefSeq" id="WP_326593616.1">
    <property type="nucleotide sequence ID" value="NZ_CP109114.1"/>
</dbReference>
<name>A0ABZ1G5J3_9ACTN</name>
<organism evidence="2 3">
    <name type="scientific">Streptomyces brevispora</name>
    <dbReference type="NCBI Taxonomy" id="887462"/>
    <lineage>
        <taxon>Bacteria</taxon>
        <taxon>Bacillati</taxon>
        <taxon>Actinomycetota</taxon>
        <taxon>Actinomycetes</taxon>
        <taxon>Kitasatosporales</taxon>
        <taxon>Streptomycetaceae</taxon>
        <taxon>Streptomyces</taxon>
    </lineage>
</organism>
<sequence>MEEHRAAGNPRRRSTASHINNEASGGTFHGPVIMGGQVQFGQTQNPVRNGTRLGAHEQMYSCGGWVDLAYDPVPDAGTGDFYDDLRAAEFDPWLAADGFADKVDSRYAHDLHVPLNLVVYERHSRVPRFVIVLTGNTYGSVLTTYAASLPDLMDLLAKWTPTINLLAQIDGSAKEQRDSAGADEHSAAALPLPASTLLSRIVGPDGPRTP</sequence>
<protein>
    <submittedName>
        <fullName evidence="2">Uncharacterized protein</fullName>
    </submittedName>
</protein>
<accession>A0ABZ1G5J3</accession>
<gene>
    <name evidence="2" type="ORF">OIE64_19285</name>
</gene>
<evidence type="ECO:0000313" key="2">
    <source>
        <dbReference type="EMBL" id="WSC14766.1"/>
    </source>
</evidence>
<dbReference type="Proteomes" id="UP001330827">
    <property type="component" value="Chromosome"/>
</dbReference>
<evidence type="ECO:0000256" key="1">
    <source>
        <dbReference type="SAM" id="MobiDB-lite"/>
    </source>
</evidence>
<evidence type="ECO:0000313" key="3">
    <source>
        <dbReference type="Proteomes" id="UP001330827"/>
    </source>
</evidence>
<keyword evidence="3" id="KW-1185">Reference proteome</keyword>
<dbReference type="EMBL" id="CP109114">
    <property type="protein sequence ID" value="WSC14766.1"/>
    <property type="molecule type" value="Genomic_DNA"/>
</dbReference>